<gene>
    <name evidence="4" type="ORF">NCTC11388_03439</name>
</gene>
<dbReference type="SUPFAM" id="SSF46894">
    <property type="entry name" value="C-terminal effector domain of the bipartite response regulators"/>
    <property type="match status" value="1"/>
</dbReference>
<evidence type="ECO:0000256" key="2">
    <source>
        <dbReference type="SAM" id="Coils"/>
    </source>
</evidence>
<keyword evidence="3" id="KW-1133">Transmembrane helix</keyword>
<name>A0A380CP64_SPHSI</name>
<dbReference type="AlphaFoldDB" id="A0A380CP64"/>
<dbReference type="Proteomes" id="UP000254893">
    <property type="component" value="Unassembled WGS sequence"/>
</dbReference>
<dbReference type="SUPFAM" id="SSF50998">
    <property type="entry name" value="Quinoprotein alcohol dehydrogenase-like"/>
    <property type="match status" value="1"/>
</dbReference>
<feature type="transmembrane region" description="Helical" evidence="3">
    <location>
        <begin position="747"/>
        <end position="768"/>
    </location>
</feature>
<dbReference type="PANTHER" id="PTHR43547:SF2">
    <property type="entry name" value="HYBRID SIGNAL TRANSDUCTION HISTIDINE KINASE C"/>
    <property type="match status" value="1"/>
</dbReference>
<dbReference type="Gene3D" id="2.130.10.10">
    <property type="entry name" value="YVTN repeat-like/Quinoprotein amine dehydrogenase"/>
    <property type="match status" value="2"/>
</dbReference>
<dbReference type="Gene3D" id="2.60.40.10">
    <property type="entry name" value="Immunoglobulins"/>
    <property type="match status" value="1"/>
</dbReference>
<organism evidence="4 5">
    <name type="scientific">Sphingobacterium spiritivorum</name>
    <name type="common">Flavobacterium spiritivorum</name>
    <dbReference type="NCBI Taxonomy" id="258"/>
    <lineage>
        <taxon>Bacteria</taxon>
        <taxon>Pseudomonadati</taxon>
        <taxon>Bacteroidota</taxon>
        <taxon>Sphingobacteriia</taxon>
        <taxon>Sphingobacteriales</taxon>
        <taxon>Sphingobacteriaceae</taxon>
        <taxon>Sphingobacterium</taxon>
    </lineage>
</organism>
<sequence>MSTFFKSNILVFFATLFCIQNLLGQEIPKIGHPWVQQYTKFNYNAGNQNWSVATDSSGVIYVGNGDGLMQFDGQVWSLHTLPNKSTVRAVTVGPQQRIYTGGMGEFGYWEKSKIGKLTYHSISKLVSKETILKDEIWKIIIDGKRIIFQSFANLYCYENGKIDMVSGNSQPFLFAFKANNRIFIEKLPGGLFELKNKSLTALKGNEVLRNQLILSILPLSGQSVLIGTAKNGLYSYDDEHGIRPWNNEINEQLKNAQLNNGIQVFKDYYAYGTILNGIFIINKEGQLIQHINKQNGLQNNTVLSLTTDLQKQIWAGLDNGIARIDIQSPLYFYADNSGSIGTVYSARIFNGYLYLGTNQGLFYSPWSSNTAQKPMKFNLVPQSQGQVWDLSVIDGELICGHNDGTFKVSGQQFVKISDMTGGWVIKQIKGHSNLLIQGNYTGMALFRKGNNGWTLDTKINNRNLPVSAIEQKSEHQFWVSNAQGLNLISTDSAYRNIIQTKEFGIKEGLPSRTGNHPTNLNGSIIFSTDSGFYRYDDISDKFAPYRYLNEKLGSFAYSNKIIPAQANQFWFINKGHIAYASFMPKGELQIDSSRFATLKNQMMKYYENINQISPDLFLISIDNGFALYNPKTKIEATSYKPKPIIQGVYNITKEIKAFTDSDEDLSIPYSSNNIRIRFAIPWYSSRPVRFQYFLEGYSQDWSDWSEEYQKDFTNLRNRNYTFKVRAQLPDGTITDVTSLEFTVNPPWYLTWWALLIYFLLFAACIHYGRKWYEHKLEKHRKILREKLSRQQEETLKKEMEARERQMVQLKNEQLEQELAGKNRELANSAMNIVYKNELLNTIHEELISLKDNDGKKLSNEHVKKISKIINEAYNDERDWNLFEKSFNEAHENFFKKLKKDYPALVPNDLKLCAYLRMNMNSKEIASLLNITTRGVEIRRYRLRKKLNIPTEKNLSEFLLEV</sequence>
<protein>
    <submittedName>
        <fullName evidence="4">Response regulator containing a CheY-like receiver domain and a GGDEF domain</fullName>
    </submittedName>
</protein>
<accession>A0A380CP64</accession>
<dbReference type="InterPro" id="IPR011047">
    <property type="entry name" value="Quinoprotein_ADH-like_sf"/>
</dbReference>
<evidence type="ECO:0000256" key="3">
    <source>
        <dbReference type="SAM" id="Phobius"/>
    </source>
</evidence>
<dbReference type="InterPro" id="IPR016032">
    <property type="entry name" value="Sig_transdc_resp-reg_C-effctor"/>
</dbReference>
<evidence type="ECO:0000256" key="1">
    <source>
        <dbReference type="ARBA" id="ARBA00022553"/>
    </source>
</evidence>
<keyword evidence="3" id="KW-0812">Transmembrane</keyword>
<dbReference type="RefSeq" id="WP_115170912.1">
    <property type="nucleotide sequence ID" value="NZ_UGYW01000002.1"/>
</dbReference>
<dbReference type="PANTHER" id="PTHR43547">
    <property type="entry name" value="TWO-COMPONENT HISTIDINE KINASE"/>
    <property type="match status" value="1"/>
</dbReference>
<dbReference type="GO" id="GO:0006355">
    <property type="term" value="P:regulation of DNA-templated transcription"/>
    <property type="evidence" value="ECO:0007669"/>
    <property type="project" value="InterPro"/>
</dbReference>
<keyword evidence="2" id="KW-0175">Coiled coil</keyword>
<feature type="coiled-coil region" evidence="2">
    <location>
        <begin position="773"/>
        <end position="831"/>
    </location>
</feature>
<dbReference type="GO" id="GO:0003677">
    <property type="term" value="F:DNA binding"/>
    <property type="evidence" value="ECO:0007669"/>
    <property type="project" value="InterPro"/>
</dbReference>
<keyword evidence="3" id="KW-0472">Membrane</keyword>
<reference evidence="4 5" key="1">
    <citation type="submission" date="2018-06" db="EMBL/GenBank/DDBJ databases">
        <authorList>
            <consortium name="Pathogen Informatics"/>
            <person name="Doyle S."/>
        </authorList>
    </citation>
    <scope>NUCLEOTIDE SEQUENCE [LARGE SCALE GENOMIC DNA]</scope>
    <source>
        <strain evidence="4 5">NCTC11388</strain>
    </source>
</reference>
<dbReference type="InterPro" id="IPR013783">
    <property type="entry name" value="Ig-like_fold"/>
</dbReference>
<dbReference type="GO" id="GO:0000155">
    <property type="term" value="F:phosphorelay sensor kinase activity"/>
    <property type="evidence" value="ECO:0007669"/>
    <property type="project" value="TreeGrafter"/>
</dbReference>
<keyword evidence="1" id="KW-0597">Phosphoprotein</keyword>
<dbReference type="EMBL" id="UGYW01000002">
    <property type="protein sequence ID" value="SUJ24113.1"/>
    <property type="molecule type" value="Genomic_DNA"/>
</dbReference>
<dbReference type="InterPro" id="IPR015943">
    <property type="entry name" value="WD40/YVTN_repeat-like_dom_sf"/>
</dbReference>
<evidence type="ECO:0000313" key="5">
    <source>
        <dbReference type="Proteomes" id="UP000254893"/>
    </source>
</evidence>
<evidence type="ECO:0000313" key="4">
    <source>
        <dbReference type="EMBL" id="SUJ24113.1"/>
    </source>
</evidence>
<proteinExistence type="predicted"/>